<evidence type="ECO:0000256" key="8">
    <source>
        <dbReference type="ARBA" id="ARBA00023152"/>
    </source>
</evidence>
<evidence type="ECO:0000256" key="9">
    <source>
        <dbReference type="ARBA" id="ARBA00038478"/>
    </source>
</evidence>
<dbReference type="STRING" id="134849.SAMN05443668_12713"/>
<keyword evidence="8" id="KW-0324">Glycolysis</keyword>
<sequence length="438" mass="46768">MRLSDLQAITHEDLLITRLGQRTVDTPLQELLGNRQESVHYVTETDRVLVDDTLGMAKNRGVEAADLPAFNPGGPRRKLFFDPSEVTAAIVTCGGLCPGLNNVIRALVLHLRHAYGCRDVLGFRNGYQGLADGSEPLRLTPELVRDIHTRGGTILGTSRGNQDPATMIETLVRHNVNMLFVVGGDGTLRGAQTLATEAARRDLPIAVVGVPKTIDNDIPWIDHSFGFQTAYARAAESIQAAHVEASSGVNGIGLVKLMGRHSGFIAAHAALVAQGVDFTLIPEVPFTLDGLLDGVRKKLANQGHAVVVVAEGAGQDLLPPSTATDPSGNRKLVDIGAFLKQQLTEGLSDLPLSLRYIDPGYAIRSVPANAFDAVYCTRLAQAATHAAMAGFTSVMVGSRRGRFINLPIALATKTSNHVDPHGDLWMAVLETTGQPLSL</sequence>
<organism evidence="12 13">
    <name type="scientific">Cryptosporangium aurantiacum</name>
    <dbReference type="NCBI Taxonomy" id="134849"/>
    <lineage>
        <taxon>Bacteria</taxon>
        <taxon>Bacillati</taxon>
        <taxon>Actinomycetota</taxon>
        <taxon>Actinomycetes</taxon>
        <taxon>Cryptosporangiales</taxon>
        <taxon>Cryptosporangiaceae</taxon>
        <taxon>Cryptosporangium</taxon>
    </lineage>
</organism>
<keyword evidence="7" id="KW-0460">Magnesium</keyword>
<evidence type="ECO:0000256" key="1">
    <source>
        <dbReference type="ARBA" id="ARBA00001946"/>
    </source>
</evidence>
<dbReference type="InterPro" id="IPR035966">
    <property type="entry name" value="PKF_sf"/>
</dbReference>
<feature type="domain" description="Phosphofructokinase" evidence="11">
    <location>
        <begin position="88"/>
        <end position="386"/>
    </location>
</feature>
<keyword evidence="4" id="KW-0547">Nucleotide-binding</keyword>
<dbReference type="Pfam" id="PF00365">
    <property type="entry name" value="PFK"/>
    <property type="match status" value="1"/>
</dbReference>
<dbReference type="Gene3D" id="3.40.50.450">
    <property type="match status" value="1"/>
</dbReference>
<dbReference type="EMBL" id="FRCS01000027">
    <property type="protein sequence ID" value="SHN47710.1"/>
    <property type="molecule type" value="Genomic_DNA"/>
</dbReference>
<dbReference type="UniPathway" id="UPA00109">
    <property type="reaction ID" value="UER00182"/>
</dbReference>
<keyword evidence="3" id="KW-0479">Metal-binding</keyword>
<dbReference type="GO" id="GO:0005524">
    <property type="term" value="F:ATP binding"/>
    <property type="evidence" value="ECO:0007669"/>
    <property type="project" value="UniProtKB-KW"/>
</dbReference>
<dbReference type="GO" id="GO:0003872">
    <property type="term" value="F:6-phosphofructokinase activity"/>
    <property type="evidence" value="ECO:0007669"/>
    <property type="project" value="UniProtKB-EC"/>
</dbReference>
<name>A0A1M7RNE1_9ACTN</name>
<dbReference type="Proteomes" id="UP000184440">
    <property type="component" value="Unassembled WGS sequence"/>
</dbReference>
<evidence type="ECO:0000256" key="6">
    <source>
        <dbReference type="ARBA" id="ARBA00022840"/>
    </source>
</evidence>
<evidence type="ECO:0000256" key="4">
    <source>
        <dbReference type="ARBA" id="ARBA00022741"/>
    </source>
</evidence>
<dbReference type="PANTHER" id="PTHR45770">
    <property type="entry name" value="ATP-DEPENDENT 6-PHOSPHOFRUCTOKINASE 1"/>
    <property type="match status" value="1"/>
</dbReference>
<dbReference type="SUPFAM" id="SSF53784">
    <property type="entry name" value="Phosphofructokinase"/>
    <property type="match status" value="1"/>
</dbReference>
<dbReference type="FunFam" id="3.40.50.450:FF:000002">
    <property type="entry name" value="ATP-dependent 6-phosphofructokinase"/>
    <property type="match status" value="1"/>
</dbReference>
<proteinExistence type="inferred from homology"/>
<keyword evidence="5 12" id="KW-0418">Kinase</keyword>
<dbReference type="InterPro" id="IPR050929">
    <property type="entry name" value="PFKA"/>
</dbReference>
<evidence type="ECO:0000259" key="11">
    <source>
        <dbReference type="Pfam" id="PF00365"/>
    </source>
</evidence>
<dbReference type="AlphaFoldDB" id="A0A1M7RNE1"/>
<dbReference type="InterPro" id="IPR022953">
    <property type="entry name" value="ATP_PFK"/>
</dbReference>
<dbReference type="PIRSF" id="PIRSF000534">
    <property type="entry name" value="PPi_PFK_TP0108"/>
    <property type="match status" value="1"/>
</dbReference>
<gene>
    <name evidence="12" type="ORF">SAMN05443668_12713</name>
</gene>
<keyword evidence="6" id="KW-0067">ATP-binding</keyword>
<evidence type="ECO:0000256" key="10">
    <source>
        <dbReference type="ARBA" id="ARBA00048070"/>
    </source>
</evidence>
<dbReference type="RefSeq" id="WP_084742414.1">
    <property type="nucleotide sequence ID" value="NZ_FRCS01000027.1"/>
</dbReference>
<dbReference type="InterPro" id="IPR000023">
    <property type="entry name" value="Phosphofructokinase_dom"/>
</dbReference>
<dbReference type="OrthoDB" id="9802503at2"/>
<comment type="similarity">
    <text evidence="9">Belongs to the phosphofructokinase type A (PFKA) family.</text>
</comment>
<dbReference type="NCBIfam" id="NF005301">
    <property type="entry name" value="PRK06830.1"/>
    <property type="match status" value="1"/>
</dbReference>
<dbReference type="PRINTS" id="PR00476">
    <property type="entry name" value="PHFRCTKINASE"/>
</dbReference>
<keyword evidence="13" id="KW-1185">Reference proteome</keyword>
<comment type="catalytic activity">
    <reaction evidence="10">
        <text>beta-D-fructose 6-phosphate + ATP = beta-D-fructose 1,6-bisphosphate + ADP + H(+)</text>
        <dbReference type="Rhea" id="RHEA:16109"/>
        <dbReference type="ChEBI" id="CHEBI:15378"/>
        <dbReference type="ChEBI" id="CHEBI:30616"/>
        <dbReference type="ChEBI" id="CHEBI:32966"/>
        <dbReference type="ChEBI" id="CHEBI:57634"/>
        <dbReference type="ChEBI" id="CHEBI:456216"/>
        <dbReference type="EC" id="2.7.1.11"/>
    </reaction>
</comment>
<reference evidence="12 13" key="1">
    <citation type="submission" date="2016-11" db="EMBL/GenBank/DDBJ databases">
        <authorList>
            <person name="Jaros S."/>
            <person name="Januszkiewicz K."/>
            <person name="Wedrychowicz H."/>
        </authorList>
    </citation>
    <scope>NUCLEOTIDE SEQUENCE [LARGE SCALE GENOMIC DNA]</scope>
    <source>
        <strain evidence="12 13">DSM 46144</strain>
    </source>
</reference>
<dbReference type="GO" id="GO:0006002">
    <property type="term" value="P:fructose 6-phosphate metabolic process"/>
    <property type="evidence" value="ECO:0007669"/>
    <property type="project" value="InterPro"/>
</dbReference>
<evidence type="ECO:0000313" key="12">
    <source>
        <dbReference type="EMBL" id="SHN47710.1"/>
    </source>
</evidence>
<comment type="cofactor">
    <cofactor evidence="1">
        <name>Mg(2+)</name>
        <dbReference type="ChEBI" id="CHEBI:18420"/>
    </cofactor>
</comment>
<accession>A0A1M7RNE1</accession>
<dbReference type="GO" id="GO:0005737">
    <property type="term" value="C:cytoplasm"/>
    <property type="evidence" value="ECO:0007669"/>
    <property type="project" value="UniProtKB-ARBA"/>
</dbReference>
<evidence type="ECO:0000256" key="2">
    <source>
        <dbReference type="ARBA" id="ARBA00022679"/>
    </source>
</evidence>
<evidence type="ECO:0000313" key="13">
    <source>
        <dbReference type="Proteomes" id="UP000184440"/>
    </source>
</evidence>
<evidence type="ECO:0000256" key="3">
    <source>
        <dbReference type="ARBA" id="ARBA00022723"/>
    </source>
</evidence>
<protein>
    <submittedName>
        <fullName evidence="12">6-phosphofructokinase</fullName>
    </submittedName>
</protein>
<evidence type="ECO:0000256" key="7">
    <source>
        <dbReference type="ARBA" id="ARBA00022842"/>
    </source>
</evidence>
<keyword evidence="2" id="KW-0808">Transferase</keyword>
<evidence type="ECO:0000256" key="5">
    <source>
        <dbReference type="ARBA" id="ARBA00022777"/>
    </source>
</evidence>
<dbReference type="InterPro" id="IPR012004">
    <property type="entry name" value="PyroP-dep_PFK_TP0108"/>
</dbReference>
<dbReference type="GO" id="GO:0046872">
    <property type="term" value="F:metal ion binding"/>
    <property type="evidence" value="ECO:0007669"/>
    <property type="project" value="UniProtKB-KW"/>
</dbReference>